<feature type="domain" description="Small-subunit processome Utp12" evidence="4">
    <location>
        <begin position="89"/>
        <end position="189"/>
    </location>
</feature>
<dbReference type="GO" id="GO:0030490">
    <property type="term" value="P:maturation of SSU-rRNA"/>
    <property type="evidence" value="ECO:0007669"/>
    <property type="project" value="TreeGrafter"/>
</dbReference>
<dbReference type="GO" id="GO:0034388">
    <property type="term" value="C:Pwp2p-containing subcomplex of 90S preribosome"/>
    <property type="evidence" value="ECO:0007669"/>
    <property type="project" value="TreeGrafter"/>
</dbReference>
<dbReference type="EMBL" id="CAJVRC010000863">
    <property type="protein sequence ID" value="CAG8898748.1"/>
    <property type="molecule type" value="Genomic_DNA"/>
</dbReference>
<evidence type="ECO:0000256" key="2">
    <source>
        <dbReference type="ARBA" id="ARBA00022737"/>
    </source>
</evidence>
<gene>
    <name evidence="5" type="ORF">PEGY_LOCUS5353</name>
</gene>
<dbReference type="Pfam" id="PF04003">
    <property type="entry name" value="Utp12"/>
    <property type="match status" value="1"/>
</dbReference>
<dbReference type="AlphaFoldDB" id="A0A9W4KF69"/>
<dbReference type="GO" id="GO:0030515">
    <property type="term" value="F:snoRNA binding"/>
    <property type="evidence" value="ECO:0007669"/>
    <property type="project" value="TreeGrafter"/>
</dbReference>
<evidence type="ECO:0000313" key="6">
    <source>
        <dbReference type="Proteomes" id="UP001154252"/>
    </source>
</evidence>
<dbReference type="OrthoDB" id="4539609at2759"/>
<evidence type="ECO:0000256" key="3">
    <source>
        <dbReference type="SAM" id="MobiDB-lite"/>
    </source>
</evidence>
<evidence type="ECO:0000256" key="1">
    <source>
        <dbReference type="ARBA" id="ARBA00022574"/>
    </source>
</evidence>
<dbReference type="InterPro" id="IPR051570">
    <property type="entry name" value="TBC1_cilium_biogenesis"/>
</dbReference>
<dbReference type="PANTHER" id="PTHR19853:SF0">
    <property type="entry name" value="WD REPEAT-CONTAINING PROTEIN 3"/>
    <property type="match status" value="1"/>
</dbReference>
<keyword evidence="6" id="KW-1185">Reference proteome</keyword>
<organism evidence="5 6">
    <name type="scientific">Penicillium egyptiacum</name>
    <dbReference type="NCBI Taxonomy" id="1303716"/>
    <lineage>
        <taxon>Eukaryota</taxon>
        <taxon>Fungi</taxon>
        <taxon>Dikarya</taxon>
        <taxon>Ascomycota</taxon>
        <taxon>Pezizomycotina</taxon>
        <taxon>Eurotiomycetes</taxon>
        <taxon>Eurotiomycetidae</taxon>
        <taxon>Eurotiales</taxon>
        <taxon>Aspergillaceae</taxon>
        <taxon>Penicillium</taxon>
    </lineage>
</organism>
<accession>A0A9W4KF69</accession>
<protein>
    <recommendedName>
        <fullName evidence="4">Small-subunit processome Utp12 domain-containing protein</fullName>
    </recommendedName>
</protein>
<dbReference type="GO" id="GO:0032040">
    <property type="term" value="C:small-subunit processome"/>
    <property type="evidence" value="ECO:0007669"/>
    <property type="project" value="TreeGrafter"/>
</dbReference>
<dbReference type="Proteomes" id="UP001154252">
    <property type="component" value="Unassembled WGS sequence"/>
</dbReference>
<dbReference type="PANTHER" id="PTHR19853">
    <property type="entry name" value="WD REPEAT CONTAINING PROTEIN 3 WDR3"/>
    <property type="match status" value="1"/>
</dbReference>
<evidence type="ECO:0000313" key="5">
    <source>
        <dbReference type="EMBL" id="CAG8898748.1"/>
    </source>
</evidence>
<feature type="region of interest" description="Disordered" evidence="3">
    <location>
        <begin position="1"/>
        <end position="33"/>
    </location>
</feature>
<evidence type="ECO:0000259" key="4">
    <source>
        <dbReference type="Pfam" id="PF04003"/>
    </source>
</evidence>
<proteinExistence type="predicted"/>
<comment type="caution">
    <text evidence="5">The sequence shown here is derived from an EMBL/GenBank/DDBJ whole genome shotgun (WGS) entry which is preliminary data.</text>
</comment>
<keyword evidence="2" id="KW-0677">Repeat</keyword>
<reference evidence="5" key="1">
    <citation type="submission" date="2021-07" db="EMBL/GenBank/DDBJ databases">
        <authorList>
            <person name="Branca A.L. A."/>
        </authorList>
    </citation>
    <scope>NUCLEOTIDE SEQUENCE</scope>
</reference>
<name>A0A9W4KF69_9EURO</name>
<dbReference type="InterPro" id="IPR007148">
    <property type="entry name" value="SSU_processome_Utp12"/>
</dbReference>
<sequence>MEEAYDSTLTASLEQEEDGEDGEKAEAVDAGKQTTGTLMAGEKIMEALELGLEDLEVVRDWRKVKAANPNAAAPDRNPVYLALNNVSAEQHVLNTVQKIPAAALQDALLVLPFSKLSALFTFLNIWADREWNVPLTCRVLFFILKTHHRQIVASKMMRPMLDSIRVSLRRVLARQKDEMGFNLSALQFIGNQIREQSITDYVDEETWEEQQTSKGTGKKRQFVSVA</sequence>
<keyword evidence="1" id="KW-0853">WD repeat</keyword>